<dbReference type="AlphaFoldDB" id="A0A069CTR6"/>
<feature type="binding site" evidence="9">
    <location>
        <begin position="281"/>
        <end position="282"/>
    </location>
    <ligand>
        <name>ATP</name>
        <dbReference type="ChEBI" id="CHEBI:30616"/>
    </ligand>
</feature>
<keyword evidence="1 9" id="KW-0808">Transferase</keyword>
<feature type="binding site" evidence="9">
    <location>
        <position position="166"/>
    </location>
    <ligand>
        <name>substrate</name>
    </ligand>
</feature>
<evidence type="ECO:0000256" key="5">
    <source>
        <dbReference type="ARBA" id="ARBA00022840"/>
    </source>
</evidence>
<evidence type="ECO:0000313" key="12">
    <source>
        <dbReference type="EMBL" id="GAK30874.1"/>
    </source>
</evidence>
<dbReference type="Gene3D" id="3.40.1190.20">
    <property type="match status" value="1"/>
</dbReference>
<comment type="caution">
    <text evidence="9">Lacks conserved residue(s) required for the propagation of feature annotation.</text>
</comment>
<gene>
    <name evidence="9 12" type="primary">rbsK</name>
    <name evidence="12" type="ORF">WOSG25_051470</name>
</gene>
<dbReference type="InterPro" id="IPR011877">
    <property type="entry name" value="Ribokinase"/>
</dbReference>
<feature type="binding site" evidence="9">
    <location>
        <begin position="67"/>
        <end position="71"/>
    </location>
    <ligand>
        <name>substrate</name>
    </ligand>
</feature>
<keyword evidence="13" id="KW-1185">Reference proteome</keyword>
<evidence type="ECO:0000256" key="8">
    <source>
        <dbReference type="ARBA" id="ARBA00023277"/>
    </source>
</evidence>
<dbReference type="PRINTS" id="PR00990">
    <property type="entry name" value="RIBOKINASE"/>
</dbReference>
<keyword evidence="2 9" id="KW-0479">Metal-binding</keyword>
<dbReference type="InterPro" id="IPR011611">
    <property type="entry name" value="PfkB_dom"/>
</dbReference>
<feature type="binding site" evidence="9">
    <location>
        <begin position="249"/>
        <end position="254"/>
    </location>
    <ligand>
        <name>ATP</name>
        <dbReference type="ChEBI" id="CHEBI:30616"/>
    </ligand>
</feature>
<sequence>MGLKKFDPQVLGSSKRIKILDEEYFIMANVITVLGSTNIDKVVAVPRFGNSGETIHTPNHLVEAMGGKGLNQGVAVARSGVKTNMITKVGQEFDIAKNMNVANLMTDHVMRSATEETGQAYITVSAETGDNLIYIYGGANADMTAADVREHTSAIAESEFVIAQLETSMETVIEAFKIAHENGVKTILNPAPMPEVGGLPAELLALTDIIAPNEHETFLLTEIEITDEHSMIENAQYYFERGVDTVIITVGSEGAFFMRKNGDEGIVPAFKTNAVDTTAAGDTFIGATSTRLNPALDNLAEAMRYGAAASSLTVSRAGAQPSIPLEAEVLSVLNAHK</sequence>
<evidence type="ECO:0000313" key="13">
    <source>
        <dbReference type="Proteomes" id="UP000030643"/>
    </source>
</evidence>
<dbReference type="GO" id="GO:0046872">
    <property type="term" value="F:metal ion binding"/>
    <property type="evidence" value="ECO:0007669"/>
    <property type="project" value="UniProtKB-KW"/>
</dbReference>
<dbReference type="PANTHER" id="PTHR10584:SF166">
    <property type="entry name" value="RIBOKINASE"/>
    <property type="match status" value="1"/>
</dbReference>
<evidence type="ECO:0000259" key="11">
    <source>
        <dbReference type="Pfam" id="PF00294"/>
    </source>
</evidence>
<dbReference type="NCBIfam" id="TIGR02152">
    <property type="entry name" value="D_ribokin_bact"/>
    <property type="match status" value="1"/>
</dbReference>
<keyword evidence="3 9" id="KW-0547">Nucleotide-binding</keyword>
<proteinExistence type="inferred from homology"/>
<dbReference type="InterPro" id="IPR029056">
    <property type="entry name" value="Ribokinase-like"/>
</dbReference>
<feature type="binding site" evidence="9">
    <location>
        <position position="278"/>
    </location>
    <ligand>
        <name>K(+)</name>
        <dbReference type="ChEBI" id="CHEBI:29103"/>
    </ligand>
</feature>
<keyword evidence="7 9" id="KW-0630">Potassium</keyword>
<dbReference type="GO" id="GO:0004747">
    <property type="term" value="F:ribokinase activity"/>
    <property type="evidence" value="ECO:0007669"/>
    <property type="project" value="UniProtKB-UniRule"/>
</dbReference>
<feature type="binding site" evidence="9">
    <location>
        <position position="322"/>
    </location>
    <ligand>
        <name>K(+)</name>
        <dbReference type="ChEBI" id="CHEBI:29103"/>
    </ligand>
</feature>
<evidence type="ECO:0000256" key="1">
    <source>
        <dbReference type="ARBA" id="ARBA00022679"/>
    </source>
</evidence>
<comment type="function">
    <text evidence="9">Catalyzes the phosphorylation of ribose at O-5 in a reaction requiring ATP and magnesium. The resulting D-ribose-5-phosphate can then be used either for sythesis of nucleotides, histidine, and tryptophan, or as a component of the pentose phosphate pathway.</text>
</comment>
<feature type="domain" description="Carbohydrate kinase PfkB" evidence="11">
    <location>
        <begin position="31"/>
        <end position="324"/>
    </location>
</feature>
<dbReference type="Proteomes" id="UP000030643">
    <property type="component" value="Unassembled WGS sequence"/>
</dbReference>
<feature type="binding site" evidence="9">
    <location>
        <begin position="38"/>
        <end position="40"/>
    </location>
    <ligand>
        <name>substrate</name>
    </ligand>
</feature>
<dbReference type="GO" id="GO:0005829">
    <property type="term" value="C:cytosol"/>
    <property type="evidence" value="ECO:0007669"/>
    <property type="project" value="TreeGrafter"/>
</dbReference>
<accession>A0A069CTR6</accession>
<feature type="binding site" evidence="9">
    <location>
        <position position="313"/>
    </location>
    <ligand>
        <name>K(+)</name>
        <dbReference type="ChEBI" id="CHEBI:29103"/>
    </ligand>
</feature>
<dbReference type="GO" id="GO:0005524">
    <property type="term" value="F:ATP binding"/>
    <property type="evidence" value="ECO:0007669"/>
    <property type="project" value="UniProtKB-UniRule"/>
</dbReference>
<dbReference type="SUPFAM" id="SSF53613">
    <property type="entry name" value="Ribokinase-like"/>
    <property type="match status" value="1"/>
</dbReference>
<dbReference type="STRING" id="1329250.WOSG25_051470"/>
<dbReference type="eggNOG" id="COG0524">
    <property type="taxonomic scope" value="Bacteria"/>
</dbReference>
<feature type="binding site" evidence="9">
    <location>
        <position position="316"/>
    </location>
    <ligand>
        <name>K(+)</name>
        <dbReference type="ChEBI" id="CHEBI:29103"/>
    </ligand>
</feature>
<evidence type="ECO:0000256" key="9">
    <source>
        <dbReference type="HAMAP-Rule" id="MF_01987"/>
    </source>
</evidence>
<dbReference type="EC" id="2.7.1.15" evidence="9 10"/>
<comment type="similarity">
    <text evidence="9">Belongs to the carbohydrate kinase PfkB family. Ribokinase subfamily.</text>
</comment>
<dbReference type="CDD" id="cd01174">
    <property type="entry name" value="ribokinase"/>
    <property type="match status" value="1"/>
</dbReference>
<name>A0A069CTR6_WEIOS</name>
<keyword evidence="5 9" id="KW-0067">ATP-binding</keyword>
<feature type="binding site" evidence="9">
    <location>
        <position position="318"/>
    </location>
    <ligand>
        <name>K(+)</name>
        <dbReference type="ChEBI" id="CHEBI:29103"/>
    </ligand>
</feature>
<evidence type="ECO:0000256" key="4">
    <source>
        <dbReference type="ARBA" id="ARBA00022777"/>
    </source>
</evidence>
<keyword evidence="9" id="KW-0963">Cytoplasm</keyword>
<evidence type="ECO:0000256" key="6">
    <source>
        <dbReference type="ARBA" id="ARBA00022842"/>
    </source>
</evidence>
<comment type="subunit">
    <text evidence="9">Homodimer.</text>
</comment>
<comment type="pathway">
    <text evidence="9">Carbohydrate metabolism; D-ribose degradation; D-ribose 5-phosphate from beta-D-ribopyranose: step 2/2.</text>
</comment>
<dbReference type="UniPathway" id="UPA00916">
    <property type="reaction ID" value="UER00889"/>
</dbReference>
<feature type="binding site" evidence="9">
    <location>
        <position position="276"/>
    </location>
    <ligand>
        <name>K(+)</name>
        <dbReference type="ChEBI" id="CHEBI:29103"/>
    </ligand>
</feature>
<keyword evidence="6 9" id="KW-0460">Magnesium</keyword>
<comment type="cofactor">
    <cofactor evidence="9">
        <name>Mg(2+)</name>
        <dbReference type="ChEBI" id="CHEBI:18420"/>
    </cofactor>
    <text evidence="9">Requires a divalent cation, most likely magnesium in vivo, as an electrophilic catalyst to aid phosphoryl group transfer. It is the chelate of the metal and the nucleotide that is the actual substrate.</text>
</comment>
<comment type="catalytic activity">
    <reaction evidence="9">
        <text>D-ribose + ATP = D-ribose 5-phosphate + ADP + H(+)</text>
        <dbReference type="Rhea" id="RHEA:13697"/>
        <dbReference type="ChEBI" id="CHEBI:15378"/>
        <dbReference type="ChEBI" id="CHEBI:30616"/>
        <dbReference type="ChEBI" id="CHEBI:47013"/>
        <dbReference type="ChEBI" id="CHEBI:78346"/>
        <dbReference type="ChEBI" id="CHEBI:456216"/>
        <dbReference type="EC" id="2.7.1.15"/>
    </reaction>
</comment>
<evidence type="ECO:0000256" key="2">
    <source>
        <dbReference type="ARBA" id="ARBA00022723"/>
    </source>
</evidence>
<keyword evidence="8 9" id="KW-0119">Carbohydrate metabolism</keyword>
<dbReference type="InterPro" id="IPR002139">
    <property type="entry name" value="Ribo/fructo_kinase"/>
</dbReference>
<organism evidence="12 13">
    <name type="scientific">Weissella oryzae (strain DSM 25784 / JCM 18191 / LMG 30913 / SG25)</name>
    <dbReference type="NCBI Taxonomy" id="1329250"/>
    <lineage>
        <taxon>Bacteria</taxon>
        <taxon>Bacillati</taxon>
        <taxon>Bacillota</taxon>
        <taxon>Bacilli</taxon>
        <taxon>Lactobacillales</taxon>
        <taxon>Lactobacillaceae</taxon>
        <taxon>Weissella</taxon>
    </lineage>
</organism>
<dbReference type="EMBL" id="DF820488">
    <property type="protein sequence ID" value="GAK30874.1"/>
    <property type="molecule type" value="Genomic_DNA"/>
</dbReference>
<feature type="active site" description="Proton acceptor" evidence="9">
    <location>
        <position position="282"/>
    </location>
</feature>
<dbReference type="PANTHER" id="PTHR10584">
    <property type="entry name" value="SUGAR KINASE"/>
    <property type="match status" value="1"/>
</dbReference>
<comment type="subcellular location">
    <subcellularLocation>
        <location evidence="9">Cytoplasm</location>
    </subcellularLocation>
</comment>
<dbReference type="Pfam" id="PF00294">
    <property type="entry name" value="PfkB"/>
    <property type="match status" value="1"/>
</dbReference>
<evidence type="ECO:0000256" key="3">
    <source>
        <dbReference type="ARBA" id="ARBA00022741"/>
    </source>
</evidence>
<protein>
    <recommendedName>
        <fullName evidence="9 10">Ribokinase</fullName>
        <shortName evidence="9">RK</shortName>
        <ecNumber evidence="9 10">2.7.1.15</ecNumber>
    </recommendedName>
</protein>
<feature type="binding site" evidence="9">
    <location>
        <position position="282"/>
    </location>
    <ligand>
        <name>substrate</name>
    </ligand>
</feature>
<evidence type="ECO:0000256" key="10">
    <source>
        <dbReference type="NCBIfam" id="TIGR02152"/>
    </source>
</evidence>
<comment type="activity regulation">
    <text evidence="9">Activated by a monovalent cation that binds near, but not in, the active site. The most likely occupant of the site in vivo is potassium. Ion binding induces a conformational change that may alter substrate affinity.</text>
</comment>
<dbReference type="GO" id="GO:0019303">
    <property type="term" value="P:D-ribose catabolic process"/>
    <property type="evidence" value="ECO:0007669"/>
    <property type="project" value="UniProtKB-UniRule"/>
</dbReference>
<dbReference type="HAMAP" id="MF_01987">
    <property type="entry name" value="Ribokinase"/>
    <property type="match status" value="1"/>
</dbReference>
<evidence type="ECO:0000256" key="7">
    <source>
        <dbReference type="ARBA" id="ARBA00022958"/>
    </source>
</evidence>
<keyword evidence="4 9" id="KW-0418">Kinase</keyword>
<reference evidence="13" key="1">
    <citation type="journal article" date="2014" name="Genome Announc.">
        <title>Draft genome sequence of Weissella oryzae SG25T, isolated from fermented rice grains.</title>
        <authorList>
            <person name="Tanizawa Y."/>
            <person name="Fujisawa T."/>
            <person name="Mochizuki T."/>
            <person name="Kaminuma E."/>
            <person name="Suzuki Y."/>
            <person name="Nakamura Y."/>
            <person name="Tohno M."/>
        </authorList>
    </citation>
    <scope>NUCLEOTIDE SEQUENCE [LARGE SCALE GENOMIC DNA]</scope>
    <source>
        <strain evidence="13">DSM 25784 / JCM 18191 / LMG 30913 / SG25</strain>
    </source>
</reference>
<feature type="binding site" evidence="9">
    <location>
        <position position="213"/>
    </location>
    <ligand>
        <name>ATP</name>
        <dbReference type="ChEBI" id="CHEBI:30616"/>
    </ligand>
</feature>